<dbReference type="InParanoid" id="A0A078ALA0"/>
<gene>
    <name evidence="2" type="primary">Contig4461.g4758</name>
    <name evidence="2" type="ORF">STYLEM_12179</name>
</gene>
<feature type="compositionally biased region" description="Basic and acidic residues" evidence="1">
    <location>
        <begin position="172"/>
        <end position="184"/>
    </location>
</feature>
<evidence type="ECO:0000313" key="3">
    <source>
        <dbReference type="Proteomes" id="UP000039865"/>
    </source>
</evidence>
<feature type="region of interest" description="Disordered" evidence="1">
    <location>
        <begin position="294"/>
        <end position="313"/>
    </location>
</feature>
<feature type="compositionally biased region" description="Polar residues" evidence="1">
    <location>
        <begin position="294"/>
        <end position="309"/>
    </location>
</feature>
<evidence type="ECO:0000313" key="2">
    <source>
        <dbReference type="EMBL" id="CDW83140.1"/>
    </source>
</evidence>
<dbReference type="Proteomes" id="UP000039865">
    <property type="component" value="Unassembled WGS sequence"/>
</dbReference>
<sequence length="402" mass="48107">MEQEQVNQLSKITIPYDWSLNFQDNLNRFIEYYLSLIDFIGPIAYKTETLTILVKNQKASEDCWLDMKEFHEIFQFIPTEAKNKLQYVLQRYPEELIERFQKQSKGQDQPQKVKQDTIFRLNNSSFHQESASTEARQESFACSSPLQVRQIMQQLKLNQSKNKLNENQVEPDTPRFTDSRKNEEAQQLQQDIHLSIPKSGMSQSKINEKPNLFFQDQAQFQSLNEFEMHDSNLDIESYIEDNSDFEDFQEHEHFHLSKSQNQSRKNIFHTRKSPRRIMSPNYSPMRKNHRQISKQRQAGNHSKQMNIGKSQKKYKDNDAIEAIGQLKNTYFHDLEDLRKKFMNILIARNRQFKPLIYETNSYVYLKCEQCRLFQVWFKRDPKHGGLIEWFRNINLNHYDGLH</sequence>
<dbReference type="AlphaFoldDB" id="A0A078ALA0"/>
<name>A0A078ALA0_STYLE</name>
<feature type="compositionally biased region" description="Basic residues" evidence="1">
    <location>
        <begin position="266"/>
        <end position="275"/>
    </location>
</feature>
<accession>A0A078ALA0</accession>
<evidence type="ECO:0000256" key="1">
    <source>
        <dbReference type="SAM" id="MobiDB-lite"/>
    </source>
</evidence>
<keyword evidence="3" id="KW-1185">Reference proteome</keyword>
<organism evidence="2 3">
    <name type="scientific">Stylonychia lemnae</name>
    <name type="common">Ciliate</name>
    <dbReference type="NCBI Taxonomy" id="5949"/>
    <lineage>
        <taxon>Eukaryota</taxon>
        <taxon>Sar</taxon>
        <taxon>Alveolata</taxon>
        <taxon>Ciliophora</taxon>
        <taxon>Intramacronucleata</taxon>
        <taxon>Spirotrichea</taxon>
        <taxon>Stichotrichia</taxon>
        <taxon>Sporadotrichida</taxon>
        <taxon>Oxytrichidae</taxon>
        <taxon>Stylonychinae</taxon>
        <taxon>Stylonychia</taxon>
    </lineage>
</organism>
<feature type="region of interest" description="Disordered" evidence="1">
    <location>
        <begin position="252"/>
        <end position="286"/>
    </location>
</feature>
<dbReference type="EMBL" id="CCKQ01011565">
    <property type="protein sequence ID" value="CDW83140.1"/>
    <property type="molecule type" value="Genomic_DNA"/>
</dbReference>
<feature type="compositionally biased region" description="Polar residues" evidence="1">
    <location>
        <begin position="159"/>
        <end position="170"/>
    </location>
</feature>
<feature type="region of interest" description="Disordered" evidence="1">
    <location>
        <begin position="159"/>
        <end position="187"/>
    </location>
</feature>
<proteinExistence type="predicted"/>
<protein>
    <submittedName>
        <fullName evidence="2">Uncharacterized protein</fullName>
    </submittedName>
</protein>
<reference evidence="2 3" key="1">
    <citation type="submission" date="2014-06" db="EMBL/GenBank/DDBJ databases">
        <authorList>
            <person name="Swart Estienne"/>
        </authorList>
    </citation>
    <scope>NUCLEOTIDE SEQUENCE [LARGE SCALE GENOMIC DNA]</scope>
    <source>
        <strain evidence="2 3">130c</strain>
    </source>
</reference>